<keyword evidence="7" id="KW-0812">Transmembrane</keyword>
<dbReference type="PANTHER" id="PTHR30606:SF10">
    <property type="entry name" value="PHOSPHATIDYLINOSITOL MANNOSIDE ACYLTRANSFERASE"/>
    <property type="match status" value="1"/>
</dbReference>
<comment type="caution">
    <text evidence="8">The sequence shown here is derived from an EMBL/GenBank/DDBJ whole genome shotgun (WGS) entry which is preliminary data.</text>
</comment>
<dbReference type="RefSeq" id="WP_234859980.1">
    <property type="nucleotide sequence ID" value="NZ_JAKEVZ010000001.1"/>
</dbReference>
<keyword evidence="2" id="KW-1003">Cell membrane</keyword>
<evidence type="ECO:0000313" key="8">
    <source>
        <dbReference type="EMBL" id="MCF1749830.1"/>
    </source>
</evidence>
<feature type="transmembrane region" description="Helical" evidence="7">
    <location>
        <begin position="12"/>
        <end position="29"/>
    </location>
</feature>
<evidence type="ECO:0000256" key="4">
    <source>
        <dbReference type="ARBA" id="ARBA00022679"/>
    </source>
</evidence>
<accession>A0ABS9BP34</accession>
<evidence type="ECO:0000256" key="6">
    <source>
        <dbReference type="ARBA" id="ARBA00023315"/>
    </source>
</evidence>
<proteinExistence type="predicted"/>
<keyword evidence="5 7" id="KW-0472">Membrane</keyword>
<dbReference type="PIRSF" id="PIRSF026649">
    <property type="entry name" value="MsbB"/>
    <property type="match status" value="1"/>
</dbReference>
<keyword evidence="4" id="KW-0808">Transferase</keyword>
<gene>
    <name evidence="8" type="ORF">L0U89_02000</name>
</gene>
<evidence type="ECO:0000256" key="3">
    <source>
        <dbReference type="ARBA" id="ARBA00022519"/>
    </source>
</evidence>
<evidence type="ECO:0000256" key="2">
    <source>
        <dbReference type="ARBA" id="ARBA00022475"/>
    </source>
</evidence>
<keyword evidence="3" id="KW-0997">Cell inner membrane</keyword>
<sequence length="303" mass="34000">MNEKRPFPKRIKYWLLLVFVRALLFLASICPRRPLLIFCGGLGALAFRLLKDPRQKTINNLTLVYGKEKTEAEIEAIGLRVFKMIGKNAADVFRSVNMKELGDFKKVVEVVAEENLKEALASKKGVIVLSAHVGAFEMIGTYLALMDLRPQIIGKQLKDPKLNALLMENRRRRGAEAIERGKDNLKVVRNLKSGGVVGMLIDQDTTVKSVFVDFMGIPAATPVGAALFALRTGAKVVPMGMCLGEDLQQHLTIYPALEMVSTGNEELDLITNTQMLSKASERLIQKDPLQWVWMHERWKTRPE</sequence>
<dbReference type="Proteomes" id="UP001201449">
    <property type="component" value="Unassembled WGS sequence"/>
</dbReference>
<keyword evidence="6 8" id="KW-0012">Acyltransferase</keyword>
<dbReference type="PANTHER" id="PTHR30606">
    <property type="entry name" value="LIPID A BIOSYNTHESIS LAUROYL ACYLTRANSFERASE"/>
    <property type="match status" value="1"/>
</dbReference>
<dbReference type="EMBL" id="JAKEVZ010000001">
    <property type="protein sequence ID" value="MCF1749830.1"/>
    <property type="molecule type" value="Genomic_DNA"/>
</dbReference>
<dbReference type="GO" id="GO:0016746">
    <property type="term" value="F:acyltransferase activity"/>
    <property type="evidence" value="ECO:0007669"/>
    <property type="project" value="UniProtKB-KW"/>
</dbReference>
<evidence type="ECO:0000313" key="9">
    <source>
        <dbReference type="Proteomes" id="UP001201449"/>
    </source>
</evidence>
<protein>
    <submittedName>
        <fullName evidence="8">Lysophospholipid acyltransferase family protein</fullName>
    </submittedName>
</protein>
<name>A0ABS9BP34_9BACT</name>
<dbReference type="Pfam" id="PF03279">
    <property type="entry name" value="Lip_A_acyltrans"/>
    <property type="match status" value="1"/>
</dbReference>
<evidence type="ECO:0000256" key="1">
    <source>
        <dbReference type="ARBA" id="ARBA00004533"/>
    </source>
</evidence>
<evidence type="ECO:0000256" key="7">
    <source>
        <dbReference type="SAM" id="Phobius"/>
    </source>
</evidence>
<comment type="subcellular location">
    <subcellularLocation>
        <location evidence="1">Cell inner membrane</location>
    </subcellularLocation>
</comment>
<keyword evidence="7" id="KW-1133">Transmembrane helix</keyword>
<keyword evidence="9" id="KW-1185">Reference proteome</keyword>
<organism evidence="8 9">
    <name type="scientific">Mariniradius sediminis</name>
    <dbReference type="NCBI Taxonomy" id="2909237"/>
    <lineage>
        <taxon>Bacteria</taxon>
        <taxon>Pseudomonadati</taxon>
        <taxon>Bacteroidota</taxon>
        <taxon>Cytophagia</taxon>
        <taxon>Cytophagales</taxon>
        <taxon>Cyclobacteriaceae</taxon>
        <taxon>Mariniradius</taxon>
    </lineage>
</organism>
<evidence type="ECO:0000256" key="5">
    <source>
        <dbReference type="ARBA" id="ARBA00023136"/>
    </source>
</evidence>
<reference evidence="8 9" key="1">
    <citation type="submission" date="2022-01" db="EMBL/GenBank/DDBJ databases">
        <title>Mariniradius saccharolyticus sp. nov., isolated from sediment of a river.</title>
        <authorList>
            <person name="Liu H."/>
        </authorList>
    </citation>
    <scope>NUCLEOTIDE SEQUENCE [LARGE SCALE GENOMIC DNA]</scope>
    <source>
        <strain evidence="8 9">RY-2</strain>
    </source>
</reference>
<dbReference type="CDD" id="cd07984">
    <property type="entry name" value="LPLAT_LABLAT-like"/>
    <property type="match status" value="1"/>
</dbReference>
<dbReference type="InterPro" id="IPR004960">
    <property type="entry name" value="LipA_acyltrans"/>
</dbReference>